<dbReference type="Proteomes" id="UP001066276">
    <property type="component" value="Chromosome 10"/>
</dbReference>
<keyword evidence="6" id="KW-0564">Palmitate</keyword>
<evidence type="ECO:0008006" key="11">
    <source>
        <dbReference type="Google" id="ProtNLM"/>
    </source>
</evidence>
<feature type="region of interest" description="Disordered" evidence="8">
    <location>
        <begin position="197"/>
        <end position="301"/>
    </location>
</feature>
<feature type="compositionally biased region" description="Basic and acidic residues" evidence="8">
    <location>
        <begin position="470"/>
        <end position="480"/>
    </location>
</feature>
<evidence type="ECO:0000256" key="5">
    <source>
        <dbReference type="ARBA" id="ARBA00023136"/>
    </source>
</evidence>
<keyword evidence="3" id="KW-1003">Cell membrane</keyword>
<keyword evidence="4" id="KW-0519">Myristate</keyword>
<feature type="region of interest" description="Disordered" evidence="8">
    <location>
        <begin position="549"/>
        <end position="629"/>
    </location>
</feature>
<sequence length="629" mass="68667">MPLSDPRVVSLQAVTLRTGTAEDREQAQAVEMGCRLNKPPKQEAPRPGNIYSTLKRPQVETKTDLAYEYRFLDFTALDTAGIPDCSAIQISSLHDLPAQLQELYQRGFVLAALHPYVQPATGRGQNPLEQIFRAVLIKKTQRSEKPDPPGEACTLVVERLMEHSVQPDFVKTVEDAATRGLTLVGIIHQCNTGLIRRGSREETPTQNLPKEALEDEETASNHESSPGGKRRTDGHLVPAANEGGIPKQSAYHSEKETEQGVEGLTPEDSGRETEGDLLPEEISKGASVQGKDISGPITRERGGKPEVFAVYNKPQTSRRHDYYSVRVPIRARQNGQSTGTLEANWLEHMTEHFKRGASLVSTAFYPGMVNDVSPGPTDGVFIFEDCPEADNKAARGFDAIVVEQLTIMEGTNVQTDYVPLLNSLAEYGWQLKCVLPTPIVKTDSEGIVTTKQIVFLQRPFLPHKAKKREPRFPWKISKDGKHGRKSCKSANDKAPTREQQSEDRTAEFTCAENKKNAGVPPKSQVIEDMNPELRNGPGEVACNEECHASPVQPEHKDSAQTVLCKSSPGSGQGEGTGGSPTPEEQDSQCEEGTPGGAEEESPQTSSRATDEEQGPGTVAPPCDPEALTN</sequence>
<feature type="region of interest" description="Disordered" evidence="8">
    <location>
        <begin position="466"/>
        <end position="537"/>
    </location>
</feature>
<evidence type="ECO:0000256" key="2">
    <source>
        <dbReference type="ARBA" id="ARBA00006390"/>
    </source>
</evidence>
<proteinExistence type="inferred from homology"/>
<feature type="compositionally biased region" description="Basic and acidic residues" evidence="8">
    <location>
        <begin position="490"/>
        <end position="506"/>
    </location>
</feature>
<dbReference type="InterPro" id="IPR028169">
    <property type="entry name" value="Raftlin"/>
</dbReference>
<gene>
    <name evidence="9" type="ORF">NDU88_007201</name>
</gene>
<dbReference type="Pfam" id="PF15250">
    <property type="entry name" value="Raftlin"/>
    <property type="match status" value="1"/>
</dbReference>
<evidence type="ECO:0000256" key="4">
    <source>
        <dbReference type="ARBA" id="ARBA00022707"/>
    </source>
</evidence>
<comment type="caution">
    <text evidence="9">The sequence shown here is derived from an EMBL/GenBank/DDBJ whole genome shotgun (WGS) entry which is preliminary data.</text>
</comment>
<reference evidence="9" key="1">
    <citation type="journal article" date="2022" name="bioRxiv">
        <title>Sequencing and chromosome-scale assembly of the giantPleurodeles waltlgenome.</title>
        <authorList>
            <person name="Brown T."/>
            <person name="Elewa A."/>
            <person name="Iarovenko S."/>
            <person name="Subramanian E."/>
            <person name="Araus A.J."/>
            <person name="Petzold A."/>
            <person name="Susuki M."/>
            <person name="Suzuki K.-i.T."/>
            <person name="Hayashi T."/>
            <person name="Toyoda A."/>
            <person name="Oliveira C."/>
            <person name="Osipova E."/>
            <person name="Leigh N.D."/>
            <person name="Simon A."/>
            <person name="Yun M.H."/>
        </authorList>
    </citation>
    <scope>NUCLEOTIDE SEQUENCE</scope>
    <source>
        <strain evidence="9">20211129_DDA</strain>
        <tissue evidence="9">Liver</tissue>
    </source>
</reference>
<keyword evidence="10" id="KW-1185">Reference proteome</keyword>
<evidence type="ECO:0000313" key="10">
    <source>
        <dbReference type="Proteomes" id="UP001066276"/>
    </source>
</evidence>
<dbReference type="AlphaFoldDB" id="A0AAV7MF42"/>
<evidence type="ECO:0000256" key="8">
    <source>
        <dbReference type="SAM" id="MobiDB-lite"/>
    </source>
</evidence>
<organism evidence="9 10">
    <name type="scientific">Pleurodeles waltl</name>
    <name type="common">Iberian ribbed newt</name>
    <dbReference type="NCBI Taxonomy" id="8319"/>
    <lineage>
        <taxon>Eukaryota</taxon>
        <taxon>Metazoa</taxon>
        <taxon>Chordata</taxon>
        <taxon>Craniata</taxon>
        <taxon>Vertebrata</taxon>
        <taxon>Euteleostomi</taxon>
        <taxon>Amphibia</taxon>
        <taxon>Batrachia</taxon>
        <taxon>Caudata</taxon>
        <taxon>Salamandroidea</taxon>
        <taxon>Salamandridae</taxon>
        <taxon>Pleurodelinae</taxon>
        <taxon>Pleurodeles</taxon>
    </lineage>
</organism>
<dbReference type="PANTHER" id="PTHR17601">
    <property type="entry name" value="RAFTLIN-RELATED"/>
    <property type="match status" value="1"/>
</dbReference>
<name>A0AAV7MF42_PLEWA</name>
<keyword evidence="7" id="KW-0449">Lipoprotein</keyword>
<evidence type="ECO:0000256" key="7">
    <source>
        <dbReference type="ARBA" id="ARBA00023288"/>
    </source>
</evidence>
<protein>
    <recommendedName>
        <fullName evidence="11">Raftlin</fullName>
    </recommendedName>
</protein>
<comment type="similarity">
    <text evidence="2">Belongs to the raftlin family.</text>
</comment>
<dbReference type="PANTHER" id="PTHR17601:SF3">
    <property type="entry name" value="RAFTLIN"/>
    <property type="match status" value="1"/>
</dbReference>
<evidence type="ECO:0000256" key="6">
    <source>
        <dbReference type="ARBA" id="ARBA00023139"/>
    </source>
</evidence>
<dbReference type="GO" id="GO:0005886">
    <property type="term" value="C:plasma membrane"/>
    <property type="evidence" value="ECO:0007669"/>
    <property type="project" value="UniProtKB-SubCell"/>
</dbReference>
<evidence type="ECO:0000256" key="3">
    <source>
        <dbReference type="ARBA" id="ARBA00022475"/>
    </source>
</evidence>
<evidence type="ECO:0000313" key="9">
    <source>
        <dbReference type="EMBL" id="KAJ1102147.1"/>
    </source>
</evidence>
<dbReference type="EMBL" id="JANPWB010000014">
    <property type="protein sequence ID" value="KAJ1102147.1"/>
    <property type="molecule type" value="Genomic_DNA"/>
</dbReference>
<keyword evidence="5" id="KW-0472">Membrane</keyword>
<accession>A0AAV7MF42</accession>
<comment type="subcellular location">
    <subcellularLocation>
        <location evidence="1">Cell membrane</location>
        <topology evidence="1">Lipid-anchor</topology>
    </subcellularLocation>
</comment>
<evidence type="ECO:0000256" key="1">
    <source>
        <dbReference type="ARBA" id="ARBA00004193"/>
    </source>
</evidence>